<dbReference type="AlphaFoldDB" id="A0A840S3B4"/>
<dbReference type="Proteomes" id="UP000554837">
    <property type="component" value="Unassembled WGS sequence"/>
</dbReference>
<evidence type="ECO:0000313" key="5">
    <source>
        <dbReference type="Proteomes" id="UP000554837"/>
    </source>
</evidence>
<dbReference type="EMBL" id="JACHHO010000001">
    <property type="protein sequence ID" value="MBB5203060.1"/>
    <property type="molecule type" value="Genomic_DNA"/>
</dbReference>
<organism evidence="4 5">
    <name type="scientific">Inhella inkyongensis</name>
    <dbReference type="NCBI Taxonomy" id="392593"/>
    <lineage>
        <taxon>Bacteria</taxon>
        <taxon>Pseudomonadati</taxon>
        <taxon>Pseudomonadota</taxon>
        <taxon>Betaproteobacteria</taxon>
        <taxon>Burkholderiales</taxon>
        <taxon>Sphaerotilaceae</taxon>
        <taxon>Inhella</taxon>
    </lineage>
</organism>
<name>A0A840S3B4_9BURK</name>
<dbReference type="InterPro" id="IPR003140">
    <property type="entry name" value="PLipase/COase/thioEstase"/>
</dbReference>
<reference evidence="4 5" key="1">
    <citation type="submission" date="2020-08" db="EMBL/GenBank/DDBJ databases">
        <title>Genomic Encyclopedia of Type Strains, Phase IV (KMG-IV): sequencing the most valuable type-strain genomes for metagenomic binning, comparative biology and taxonomic classification.</title>
        <authorList>
            <person name="Goeker M."/>
        </authorList>
    </citation>
    <scope>NUCLEOTIDE SEQUENCE [LARGE SCALE GENOMIC DNA]</scope>
    <source>
        <strain evidence="4 5">DSM 23958</strain>
    </source>
</reference>
<keyword evidence="2" id="KW-0378">Hydrolase</keyword>
<dbReference type="PANTHER" id="PTHR10655:SF17">
    <property type="entry name" value="LYSOPHOSPHOLIPASE-LIKE PROTEIN 1"/>
    <property type="match status" value="1"/>
</dbReference>
<dbReference type="SUPFAM" id="SSF53474">
    <property type="entry name" value="alpha/beta-Hydrolases"/>
    <property type="match status" value="1"/>
</dbReference>
<comment type="caution">
    <text evidence="4">The sequence shown here is derived from an EMBL/GenBank/DDBJ whole genome shotgun (WGS) entry which is preliminary data.</text>
</comment>
<gene>
    <name evidence="4" type="ORF">HNQ51_000353</name>
</gene>
<evidence type="ECO:0000256" key="2">
    <source>
        <dbReference type="ARBA" id="ARBA00022801"/>
    </source>
</evidence>
<dbReference type="Gene3D" id="3.40.50.1820">
    <property type="entry name" value="alpha/beta hydrolase"/>
    <property type="match status" value="1"/>
</dbReference>
<evidence type="ECO:0000256" key="1">
    <source>
        <dbReference type="ARBA" id="ARBA00006499"/>
    </source>
</evidence>
<feature type="domain" description="Phospholipase/carboxylesterase/thioesterase" evidence="3">
    <location>
        <begin position="21"/>
        <end position="214"/>
    </location>
</feature>
<dbReference type="InterPro" id="IPR050565">
    <property type="entry name" value="LYPA1-2/EST-like"/>
</dbReference>
<dbReference type="GO" id="GO:0016787">
    <property type="term" value="F:hydrolase activity"/>
    <property type="evidence" value="ECO:0007669"/>
    <property type="project" value="UniProtKB-KW"/>
</dbReference>
<comment type="similarity">
    <text evidence="1">Belongs to the AB hydrolase superfamily. AB hydrolase 2 family.</text>
</comment>
<evidence type="ECO:0000259" key="3">
    <source>
        <dbReference type="Pfam" id="PF02230"/>
    </source>
</evidence>
<dbReference type="OrthoDB" id="9801763at2"/>
<accession>A0A840S3B4</accession>
<protein>
    <submittedName>
        <fullName evidence="4">Phospholipase/carboxylesterase</fullName>
    </submittedName>
</protein>
<dbReference type="PANTHER" id="PTHR10655">
    <property type="entry name" value="LYSOPHOSPHOLIPASE-RELATED"/>
    <property type="match status" value="1"/>
</dbReference>
<evidence type="ECO:0000313" key="4">
    <source>
        <dbReference type="EMBL" id="MBB5203060.1"/>
    </source>
</evidence>
<dbReference type="RefSeq" id="WP_138857856.1">
    <property type="nucleotide sequence ID" value="NZ_CP040709.1"/>
</dbReference>
<keyword evidence="5" id="KW-1185">Reference proteome</keyword>
<sequence>MTHAKPLPHPHAQPLLPHQGKVELLFLLFHGAGADASQMHGLAEALRAAYPQAAVVALDAPQPLDSEVVHGYQWFDEQELGAVAGVAAALPEFIATVRAWTEYFALEWPRVALAGFSQGGLMALEAVLAQPQLAGRVLSFGTAPLHRPTQAPEGVCLHLLHGMLDESVPYRHVADAAQAWVSLGADVTADILPTTHHEMSAALIQKAMHQLRTFIPARLWREAVVTAAEMERADQAVLRGSGTRH</sequence>
<dbReference type="InterPro" id="IPR029058">
    <property type="entry name" value="AB_hydrolase_fold"/>
</dbReference>
<dbReference type="Pfam" id="PF02230">
    <property type="entry name" value="Abhydrolase_2"/>
    <property type="match status" value="1"/>
</dbReference>
<proteinExistence type="inferred from homology"/>